<dbReference type="InterPro" id="IPR013328">
    <property type="entry name" value="6PGD_dom2"/>
</dbReference>
<evidence type="ECO:0000256" key="1">
    <source>
        <dbReference type="ARBA" id="ARBA00023002"/>
    </source>
</evidence>
<accession>A0A1L9RDD2</accession>
<keyword evidence="5" id="KW-1185">Reference proteome</keyword>
<dbReference type="GO" id="GO:0016616">
    <property type="term" value="F:oxidoreductase activity, acting on the CH-OH group of donors, NAD or NADP as acceptor"/>
    <property type="evidence" value="ECO:0007669"/>
    <property type="project" value="InterPro"/>
</dbReference>
<dbReference type="AlphaFoldDB" id="A0A1L9RDD2"/>
<reference evidence="5" key="1">
    <citation type="journal article" date="2017" name="Genome Biol.">
        <title>Comparative genomics reveals high biological diversity and specific adaptations in the industrially and medically important fungal genus Aspergillus.</title>
        <authorList>
            <person name="de Vries R.P."/>
            <person name="Riley R."/>
            <person name="Wiebenga A."/>
            <person name="Aguilar-Osorio G."/>
            <person name="Amillis S."/>
            <person name="Uchima C.A."/>
            <person name="Anderluh G."/>
            <person name="Asadollahi M."/>
            <person name="Askin M."/>
            <person name="Barry K."/>
            <person name="Battaglia E."/>
            <person name="Bayram O."/>
            <person name="Benocci T."/>
            <person name="Braus-Stromeyer S.A."/>
            <person name="Caldana C."/>
            <person name="Canovas D."/>
            <person name="Cerqueira G.C."/>
            <person name="Chen F."/>
            <person name="Chen W."/>
            <person name="Choi C."/>
            <person name="Clum A."/>
            <person name="Dos Santos R.A."/>
            <person name="Damasio A.R."/>
            <person name="Diallinas G."/>
            <person name="Emri T."/>
            <person name="Fekete E."/>
            <person name="Flipphi M."/>
            <person name="Freyberg S."/>
            <person name="Gallo A."/>
            <person name="Gournas C."/>
            <person name="Habgood R."/>
            <person name="Hainaut M."/>
            <person name="Harispe M.L."/>
            <person name="Henrissat B."/>
            <person name="Hilden K.S."/>
            <person name="Hope R."/>
            <person name="Hossain A."/>
            <person name="Karabika E."/>
            <person name="Karaffa L."/>
            <person name="Karanyi Z."/>
            <person name="Krasevec N."/>
            <person name="Kuo A."/>
            <person name="Kusch H."/>
            <person name="LaButti K."/>
            <person name="Lagendijk E.L."/>
            <person name="Lapidus A."/>
            <person name="Levasseur A."/>
            <person name="Lindquist E."/>
            <person name="Lipzen A."/>
            <person name="Logrieco A.F."/>
            <person name="MacCabe A."/>
            <person name="Maekelae M.R."/>
            <person name="Malavazi I."/>
            <person name="Melin P."/>
            <person name="Meyer V."/>
            <person name="Mielnichuk N."/>
            <person name="Miskei M."/>
            <person name="Molnar A.P."/>
            <person name="Mule G."/>
            <person name="Ngan C.Y."/>
            <person name="Orejas M."/>
            <person name="Orosz E."/>
            <person name="Ouedraogo J.P."/>
            <person name="Overkamp K.M."/>
            <person name="Park H.-S."/>
            <person name="Perrone G."/>
            <person name="Piumi F."/>
            <person name="Punt P.J."/>
            <person name="Ram A.F."/>
            <person name="Ramon A."/>
            <person name="Rauscher S."/>
            <person name="Record E."/>
            <person name="Riano-Pachon D.M."/>
            <person name="Robert V."/>
            <person name="Roehrig J."/>
            <person name="Ruller R."/>
            <person name="Salamov A."/>
            <person name="Salih N.S."/>
            <person name="Samson R.A."/>
            <person name="Sandor E."/>
            <person name="Sanguinetti M."/>
            <person name="Schuetze T."/>
            <person name="Sepcic K."/>
            <person name="Shelest E."/>
            <person name="Sherlock G."/>
            <person name="Sophianopoulou V."/>
            <person name="Squina F.M."/>
            <person name="Sun H."/>
            <person name="Susca A."/>
            <person name="Todd R.B."/>
            <person name="Tsang A."/>
            <person name="Unkles S.E."/>
            <person name="van de Wiele N."/>
            <person name="van Rossen-Uffink D."/>
            <person name="Oliveira J.V."/>
            <person name="Vesth T.C."/>
            <person name="Visser J."/>
            <person name="Yu J.-H."/>
            <person name="Zhou M."/>
            <person name="Andersen M.R."/>
            <person name="Archer D.B."/>
            <person name="Baker S.E."/>
            <person name="Benoit I."/>
            <person name="Brakhage A.A."/>
            <person name="Braus G.H."/>
            <person name="Fischer R."/>
            <person name="Frisvad J.C."/>
            <person name="Goldman G.H."/>
            <person name="Houbraken J."/>
            <person name="Oakley B."/>
            <person name="Pocsi I."/>
            <person name="Scazzocchio C."/>
            <person name="Seiboth B."/>
            <person name="vanKuyk P.A."/>
            <person name="Wortman J."/>
            <person name="Dyer P.S."/>
            <person name="Grigoriev I.V."/>
        </authorList>
    </citation>
    <scope>NUCLEOTIDE SEQUENCE [LARGE SCALE GENOMIC DNA]</scope>
    <source>
        <strain evidence="5">DTO 134E9</strain>
    </source>
</reference>
<feature type="domain" description="3-hydroxyacyl-CoA dehydrogenase C-terminal" evidence="2">
    <location>
        <begin position="192"/>
        <end position="287"/>
    </location>
</feature>
<dbReference type="SUPFAM" id="SSF48179">
    <property type="entry name" value="6-phosphogluconate dehydrogenase C-terminal domain-like"/>
    <property type="match status" value="1"/>
</dbReference>
<feature type="domain" description="3-hydroxyacyl-CoA dehydrogenase NAD binding" evidence="3">
    <location>
        <begin position="15"/>
        <end position="186"/>
    </location>
</feature>
<keyword evidence="1" id="KW-0560">Oxidoreductase</keyword>
<dbReference type="SUPFAM" id="SSF51735">
    <property type="entry name" value="NAD(P)-binding Rossmann-fold domains"/>
    <property type="match status" value="1"/>
</dbReference>
<evidence type="ECO:0000313" key="5">
    <source>
        <dbReference type="Proteomes" id="UP000184383"/>
    </source>
</evidence>
<dbReference type="InterPro" id="IPR008927">
    <property type="entry name" value="6-PGluconate_DH-like_C_sf"/>
</dbReference>
<dbReference type="Gene3D" id="2.120.10.30">
    <property type="entry name" value="TolB, C-terminal domain"/>
    <property type="match status" value="2"/>
</dbReference>
<dbReference type="STRING" id="1073089.A0A1L9RDD2"/>
<dbReference type="InterPro" id="IPR006176">
    <property type="entry name" value="3-OHacyl-CoA_DH_NAD-bd"/>
</dbReference>
<protein>
    <submittedName>
        <fullName evidence="4">Uncharacterized protein</fullName>
    </submittedName>
</protein>
<evidence type="ECO:0000259" key="2">
    <source>
        <dbReference type="Pfam" id="PF00725"/>
    </source>
</evidence>
<proteinExistence type="predicted"/>
<dbReference type="Pfam" id="PF02737">
    <property type="entry name" value="3HCDH_N"/>
    <property type="match status" value="1"/>
</dbReference>
<sequence>MSSWNPPQNYSTRPVAVLGAGVLGRRIACIWASAGYTVHVRDPSADQRAAATDYVATNVVSYAQKTRKTPGKVTTFEHLPEAVAKAWLVIEAVPEILSLKTTTFADLEKLAPEDCILASNSSSYKSSEMLGGVVSETTKSRILNMHYYMPPESMMVELMTDGYTDVSIFPFLVEKCREAGTSPYVARRESTGFIFNRLWAAIKREVMNILAEGVSAPEEIDAMWMENFVEGRIPPCRTMDKVGLDTVAFIERHYIQERGLPSEKTVDFLKAEYLDHGKLGNKSPKGGLYPSSETSNGHSEDKIIVLDLGLSAASPGLESGEILEMTTSGKITRSLVSKQALPDGLAVDKASGRMFWTCMGVPGKNDGAVYSANLDGSSIETLVAPGVINTPKQLALDAVAKKVYFADREGARIYRCSFDGSNLEVLIDNSTDDVLNWCVGIAVAPTLGLFFWTQKGPSKGGKGRIFGAPIAGNGKRQEIKCVLSDLPEPIDLEVDENSRMLYWTDRGEIPYGNSLNKIQLGDSGLLLDTQSTLCRHFKEAIGLKLDVPNGHVYVTDLGGNIYRCSLDGNKERVYSDDYRAFTGIAIV</sequence>
<name>A0A1L9RDD2_ASPWE</name>
<dbReference type="SUPFAM" id="SSF63825">
    <property type="entry name" value="YWTD domain"/>
    <property type="match status" value="1"/>
</dbReference>
<dbReference type="GO" id="GO:0070403">
    <property type="term" value="F:NAD+ binding"/>
    <property type="evidence" value="ECO:0007669"/>
    <property type="project" value="InterPro"/>
</dbReference>
<dbReference type="SMART" id="SM00135">
    <property type="entry name" value="LY"/>
    <property type="match status" value="5"/>
</dbReference>
<dbReference type="GeneID" id="63755312"/>
<evidence type="ECO:0000313" key="4">
    <source>
        <dbReference type="EMBL" id="OJJ32922.1"/>
    </source>
</evidence>
<dbReference type="RefSeq" id="XP_040686599.1">
    <property type="nucleotide sequence ID" value="XM_040839464.1"/>
</dbReference>
<dbReference type="OrthoDB" id="5958943at2759"/>
<dbReference type="InterPro" id="IPR000033">
    <property type="entry name" value="LDLR_classB_rpt"/>
</dbReference>
<dbReference type="VEuPathDB" id="FungiDB:ASPWEDRAFT_743804"/>
<dbReference type="InterPro" id="IPR006108">
    <property type="entry name" value="3HC_DH_C"/>
</dbReference>
<organism evidence="4 5">
    <name type="scientific">Aspergillus wentii DTO 134E9</name>
    <dbReference type="NCBI Taxonomy" id="1073089"/>
    <lineage>
        <taxon>Eukaryota</taxon>
        <taxon>Fungi</taxon>
        <taxon>Dikarya</taxon>
        <taxon>Ascomycota</taxon>
        <taxon>Pezizomycotina</taxon>
        <taxon>Eurotiomycetes</taxon>
        <taxon>Eurotiomycetidae</taxon>
        <taxon>Eurotiales</taxon>
        <taxon>Aspergillaceae</taxon>
        <taxon>Aspergillus</taxon>
        <taxon>Aspergillus subgen. Cremei</taxon>
    </lineage>
</organism>
<dbReference type="GO" id="GO:0006631">
    <property type="term" value="P:fatty acid metabolic process"/>
    <property type="evidence" value="ECO:0007669"/>
    <property type="project" value="InterPro"/>
</dbReference>
<dbReference type="Proteomes" id="UP000184383">
    <property type="component" value="Unassembled WGS sequence"/>
</dbReference>
<dbReference type="Gene3D" id="3.40.50.720">
    <property type="entry name" value="NAD(P)-binding Rossmann-like Domain"/>
    <property type="match status" value="1"/>
</dbReference>
<dbReference type="Gene3D" id="1.10.1040.10">
    <property type="entry name" value="N-(1-d-carboxylethyl)-l-norvaline Dehydrogenase, domain 2"/>
    <property type="match status" value="1"/>
</dbReference>
<dbReference type="InterPro" id="IPR011042">
    <property type="entry name" value="6-blade_b-propeller_TolB-like"/>
</dbReference>
<dbReference type="InterPro" id="IPR036291">
    <property type="entry name" value="NAD(P)-bd_dom_sf"/>
</dbReference>
<dbReference type="PANTHER" id="PTHR48075">
    <property type="entry name" value="3-HYDROXYACYL-COA DEHYDROGENASE FAMILY PROTEIN"/>
    <property type="match status" value="1"/>
</dbReference>
<dbReference type="EMBL" id="KV878214">
    <property type="protein sequence ID" value="OJJ32922.1"/>
    <property type="molecule type" value="Genomic_DNA"/>
</dbReference>
<dbReference type="Pfam" id="PF00725">
    <property type="entry name" value="3HCDH"/>
    <property type="match status" value="1"/>
</dbReference>
<gene>
    <name evidence="4" type="ORF">ASPWEDRAFT_743804</name>
</gene>
<evidence type="ECO:0000259" key="3">
    <source>
        <dbReference type="Pfam" id="PF02737"/>
    </source>
</evidence>
<dbReference type="PANTHER" id="PTHR48075:SF10">
    <property type="entry name" value="DEHYDROGENASE, PUTATIVE (AFU_ORTHOLOGUE AFUA_5G10070)-RELATED"/>
    <property type="match status" value="1"/>
</dbReference>